<dbReference type="PROSITE" id="PS51257">
    <property type="entry name" value="PROKAR_LIPOPROTEIN"/>
    <property type="match status" value="1"/>
</dbReference>
<evidence type="ECO:0000313" key="2">
    <source>
        <dbReference type="EMBL" id="AMK78623.1"/>
    </source>
</evidence>
<dbReference type="InterPro" id="IPR046516">
    <property type="entry name" value="DUF6694"/>
</dbReference>
<dbReference type="STRING" id="1538553.JT25_019385"/>
<feature type="region of interest" description="Disordered" evidence="1">
    <location>
        <begin position="114"/>
        <end position="144"/>
    </location>
</feature>
<name>A0A126T962_9GAMM</name>
<sequence length="144" mass="16676">MKKASTVLVFLTCVLLAGCNKSNQINGSSLKTVNRSISQIKEKLPLDQRIEFEVSFWTLRDEIRNNKEFLDAIDGKTPEQLVEAGKELFAKRKAAGSKDYEKYTSWDQMISQYSQERIDQNRKKTPDQRDKNPPARVDYKMHSM</sequence>
<organism evidence="2 3">
    <name type="scientific">Methylomonas denitrificans</name>
    <dbReference type="NCBI Taxonomy" id="1538553"/>
    <lineage>
        <taxon>Bacteria</taxon>
        <taxon>Pseudomonadati</taxon>
        <taxon>Pseudomonadota</taxon>
        <taxon>Gammaproteobacteria</taxon>
        <taxon>Methylococcales</taxon>
        <taxon>Methylococcaceae</taxon>
        <taxon>Methylomonas</taxon>
    </lineage>
</organism>
<reference evidence="2 3" key="1">
    <citation type="journal article" date="2015" name="Environ. Microbiol.">
        <title>Methane oxidation coupled to nitrate reduction under hypoxia by the Gammaproteobacterium Methylomonas denitrificans, sp. nov. type strain FJG1.</title>
        <authorList>
            <person name="Kits K.D."/>
            <person name="Klotz M.G."/>
            <person name="Stein L.Y."/>
        </authorList>
    </citation>
    <scope>NUCLEOTIDE SEQUENCE [LARGE SCALE GENOMIC DNA]</scope>
    <source>
        <strain evidence="2 3">FJG1</strain>
    </source>
</reference>
<dbReference type="EMBL" id="CP014476">
    <property type="protein sequence ID" value="AMK78623.1"/>
    <property type="molecule type" value="Genomic_DNA"/>
</dbReference>
<proteinExistence type="predicted"/>
<evidence type="ECO:0008006" key="4">
    <source>
        <dbReference type="Google" id="ProtNLM"/>
    </source>
</evidence>
<dbReference type="Pfam" id="PF20404">
    <property type="entry name" value="DUF6694"/>
    <property type="match status" value="1"/>
</dbReference>
<evidence type="ECO:0000313" key="3">
    <source>
        <dbReference type="Proteomes" id="UP000030512"/>
    </source>
</evidence>
<accession>A0A126T962</accession>
<gene>
    <name evidence="2" type="ORF">JT25_019385</name>
</gene>
<feature type="compositionally biased region" description="Basic and acidic residues" evidence="1">
    <location>
        <begin position="116"/>
        <end position="144"/>
    </location>
</feature>
<dbReference type="KEGG" id="mdn:JT25_019385"/>
<protein>
    <recommendedName>
        <fullName evidence="4">Lipoprotein</fullName>
    </recommendedName>
</protein>
<keyword evidence="3" id="KW-1185">Reference proteome</keyword>
<dbReference type="Proteomes" id="UP000030512">
    <property type="component" value="Chromosome"/>
</dbReference>
<dbReference type="OrthoDB" id="5569432at2"/>
<dbReference type="AlphaFoldDB" id="A0A126T962"/>
<evidence type="ECO:0000256" key="1">
    <source>
        <dbReference type="SAM" id="MobiDB-lite"/>
    </source>
</evidence>
<dbReference type="RefSeq" id="WP_036274067.1">
    <property type="nucleotide sequence ID" value="NZ_CP014476.1"/>
</dbReference>